<sequence>MVEPITALTVGYYVAEKAGDKLVDSGVEWLEKNVISRWNKHRGRQFFSQLVDELRKQEDVRYESATLNELLAKVIKGDKETSELFDAYRRVALCASKDIGPMVIAVFVAALWKKNIEAGDEEEQLFMAAEALNDRDFVDFIRWFTEKSEAANTPKHENLKLPDVPGLRVLELVTAKATRNTFHNGETPINLFTDVGAFAPKLQNLGVLVHFTRPARGGDPHRVDHFVGVTNAAVRLHVVASRVAAVKRAAT</sequence>
<reference evidence="1" key="1">
    <citation type="submission" date="2022-01" db="EMBL/GenBank/DDBJ databases">
        <title>Genome sequence and assembly of Parabukholderia sp. RG36.</title>
        <authorList>
            <person name="Chhetri G."/>
        </authorList>
    </citation>
    <scope>NUCLEOTIDE SEQUENCE</scope>
    <source>
        <strain evidence="1">RG36</strain>
    </source>
</reference>
<dbReference type="EMBL" id="JAKLJA010000083">
    <property type="protein sequence ID" value="MCG5078961.1"/>
    <property type="molecule type" value="Genomic_DNA"/>
</dbReference>
<dbReference type="AlphaFoldDB" id="A0A9X1UPS3"/>
<evidence type="ECO:0000313" key="1">
    <source>
        <dbReference type="EMBL" id="MCG5078961.1"/>
    </source>
</evidence>
<keyword evidence="2" id="KW-1185">Reference proteome</keyword>
<evidence type="ECO:0000313" key="2">
    <source>
        <dbReference type="Proteomes" id="UP001139308"/>
    </source>
</evidence>
<gene>
    <name evidence="1" type="ORF">L5014_37580</name>
</gene>
<accession>A0A9X1UPS3</accession>
<comment type="caution">
    <text evidence="1">The sequence shown here is derived from an EMBL/GenBank/DDBJ whole genome shotgun (WGS) entry which is preliminary data.</text>
</comment>
<dbReference type="Proteomes" id="UP001139308">
    <property type="component" value="Unassembled WGS sequence"/>
</dbReference>
<name>A0A9X1UPS3_9BURK</name>
<dbReference type="RefSeq" id="WP_238468930.1">
    <property type="nucleotide sequence ID" value="NZ_JAKLJA010000083.1"/>
</dbReference>
<proteinExistence type="predicted"/>
<organism evidence="1 2">
    <name type="scientific">Paraburkholderia tagetis</name>
    <dbReference type="NCBI Taxonomy" id="2913261"/>
    <lineage>
        <taxon>Bacteria</taxon>
        <taxon>Pseudomonadati</taxon>
        <taxon>Pseudomonadota</taxon>
        <taxon>Betaproteobacteria</taxon>
        <taxon>Burkholderiales</taxon>
        <taxon>Burkholderiaceae</taxon>
        <taxon>Paraburkholderia</taxon>
    </lineage>
</organism>
<protein>
    <submittedName>
        <fullName evidence="1">Uncharacterized protein</fullName>
    </submittedName>
</protein>